<evidence type="ECO:0000313" key="2">
    <source>
        <dbReference type="EMBL" id="CBI29139.3"/>
    </source>
</evidence>
<evidence type="ECO:0000313" key="3">
    <source>
        <dbReference type="Proteomes" id="UP000009183"/>
    </source>
</evidence>
<proteinExistence type="predicted"/>
<name>D7TF08_VITVI</name>
<sequence length="69" mass="8288">MNPFKRRDLEQNIAAFCIVILFHAHVIFFMTIQFTLNDQISELGFVKFYFQNPFKPPWLFVNMPISYVI</sequence>
<dbReference type="EMBL" id="FN595767">
    <property type="protein sequence ID" value="CBI29139.3"/>
    <property type="molecule type" value="Genomic_DNA"/>
</dbReference>
<evidence type="ECO:0000256" key="1">
    <source>
        <dbReference type="SAM" id="Phobius"/>
    </source>
</evidence>
<dbReference type="AlphaFoldDB" id="D7TF08"/>
<reference evidence="3" key="1">
    <citation type="journal article" date="2007" name="Nature">
        <title>The grapevine genome sequence suggests ancestral hexaploidization in major angiosperm phyla.</title>
        <authorList>
            <consortium name="The French-Italian Public Consortium for Grapevine Genome Characterization."/>
            <person name="Jaillon O."/>
            <person name="Aury J.-M."/>
            <person name="Noel B."/>
            <person name="Policriti A."/>
            <person name="Clepet C."/>
            <person name="Casagrande A."/>
            <person name="Choisne N."/>
            <person name="Aubourg S."/>
            <person name="Vitulo N."/>
            <person name="Jubin C."/>
            <person name="Vezzi A."/>
            <person name="Legeai F."/>
            <person name="Hugueney P."/>
            <person name="Dasilva C."/>
            <person name="Horner D."/>
            <person name="Mica E."/>
            <person name="Jublot D."/>
            <person name="Poulain J."/>
            <person name="Bruyere C."/>
            <person name="Billault A."/>
            <person name="Segurens B."/>
            <person name="Gouyvenoux M."/>
            <person name="Ugarte E."/>
            <person name="Cattonaro F."/>
            <person name="Anthouard V."/>
            <person name="Vico V."/>
            <person name="Del Fabbro C."/>
            <person name="Alaux M."/>
            <person name="Di Gaspero G."/>
            <person name="Dumas V."/>
            <person name="Felice N."/>
            <person name="Paillard S."/>
            <person name="Juman I."/>
            <person name="Moroldo M."/>
            <person name="Scalabrin S."/>
            <person name="Canaguier A."/>
            <person name="Le Clainche I."/>
            <person name="Malacrida G."/>
            <person name="Durand E."/>
            <person name="Pesole G."/>
            <person name="Laucou V."/>
            <person name="Chatelet P."/>
            <person name="Merdinoglu D."/>
            <person name="Delledonne M."/>
            <person name="Pezzotti M."/>
            <person name="Lecharny A."/>
            <person name="Scarpelli C."/>
            <person name="Artiguenave F."/>
            <person name="Pe M.E."/>
            <person name="Valle G."/>
            <person name="Morgante M."/>
            <person name="Caboche M."/>
            <person name="Adam-Blondon A.-F."/>
            <person name="Weissenbach J."/>
            <person name="Quetier F."/>
            <person name="Wincker P."/>
        </authorList>
    </citation>
    <scope>NUCLEOTIDE SEQUENCE [LARGE SCALE GENOMIC DNA]</scope>
    <source>
        <strain evidence="3">cv. Pinot noir / PN40024</strain>
    </source>
</reference>
<feature type="transmembrane region" description="Helical" evidence="1">
    <location>
        <begin position="12"/>
        <end position="36"/>
    </location>
</feature>
<dbReference type="Proteomes" id="UP000009183">
    <property type="component" value="Chromosome 13"/>
</dbReference>
<dbReference type="PaxDb" id="29760-VIT_13s0047g00440.t01"/>
<protein>
    <submittedName>
        <fullName evidence="2">Uncharacterized protein</fullName>
    </submittedName>
</protein>
<keyword evidence="1" id="KW-0472">Membrane</keyword>
<keyword evidence="1" id="KW-0812">Transmembrane</keyword>
<keyword evidence="1" id="KW-1133">Transmembrane helix</keyword>
<dbReference type="InParanoid" id="D7TF08"/>
<accession>D7TF08</accession>
<keyword evidence="3" id="KW-1185">Reference proteome</keyword>
<dbReference type="HOGENOM" id="CLU_2781040_0_0_1"/>
<organism evidence="2 3">
    <name type="scientific">Vitis vinifera</name>
    <name type="common">Grape</name>
    <dbReference type="NCBI Taxonomy" id="29760"/>
    <lineage>
        <taxon>Eukaryota</taxon>
        <taxon>Viridiplantae</taxon>
        <taxon>Streptophyta</taxon>
        <taxon>Embryophyta</taxon>
        <taxon>Tracheophyta</taxon>
        <taxon>Spermatophyta</taxon>
        <taxon>Magnoliopsida</taxon>
        <taxon>eudicotyledons</taxon>
        <taxon>Gunneridae</taxon>
        <taxon>Pentapetalae</taxon>
        <taxon>rosids</taxon>
        <taxon>Vitales</taxon>
        <taxon>Vitaceae</taxon>
        <taxon>Viteae</taxon>
        <taxon>Vitis</taxon>
    </lineage>
</organism>
<gene>
    <name evidence="2" type="ordered locus">VIT_13s0047g00440</name>
</gene>